<keyword evidence="14" id="KW-0804">Transcription</keyword>
<dbReference type="PROSITE" id="PS51726">
    <property type="entry name" value="MYST_HAT"/>
    <property type="match status" value="1"/>
</dbReference>
<dbReference type="GO" id="GO:0045815">
    <property type="term" value="P:transcription initiation-coupled chromatin remodeling"/>
    <property type="evidence" value="ECO:0007669"/>
    <property type="project" value="UniProtKB-ARBA"/>
</dbReference>
<dbReference type="GO" id="GO:0010485">
    <property type="term" value="F:histone H4 acetyltransferase activity"/>
    <property type="evidence" value="ECO:0007669"/>
    <property type="project" value="TreeGrafter"/>
</dbReference>
<evidence type="ECO:0000256" key="7">
    <source>
        <dbReference type="ARBA" id="ARBA00022705"/>
    </source>
</evidence>
<comment type="similarity">
    <text evidence="4 18">Belongs to the MYST (SAS/MOZ) family.</text>
</comment>
<keyword evidence="11" id="KW-0156">Chromatin regulator</keyword>
<evidence type="ECO:0000256" key="9">
    <source>
        <dbReference type="ARBA" id="ARBA00022771"/>
    </source>
</evidence>
<evidence type="ECO:0000256" key="8">
    <source>
        <dbReference type="ARBA" id="ARBA00022723"/>
    </source>
</evidence>
<keyword evidence="7" id="KW-0235">DNA replication</keyword>
<feature type="compositionally biased region" description="Polar residues" evidence="19">
    <location>
        <begin position="81"/>
        <end position="95"/>
    </location>
</feature>
<dbReference type="EC" id="2.3.1.48" evidence="18"/>
<feature type="region of interest" description="Disordered" evidence="19">
    <location>
        <begin position="1"/>
        <end position="166"/>
    </location>
</feature>
<evidence type="ECO:0000256" key="18">
    <source>
        <dbReference type="RuleBase" id="RU361211"/>
    </source>
</evidence>
<sequence length="644" mass="73806">MPKRRKHVNYPKKDSDFSQNSSSDTETGIAGRTRHSSIASQRESESNNESNGIGPKKRKRLSISESKTAGAKPVSRVRKTLSPSQILRKSTSRNLRNAVDGDNTTEDSDVDTARVRRVTRGNSDTNAKKSNTHSTTEPIGSSNESQPKKRSEPGSPVTPKRLNPLGITEHEMLLALDESGGSRLRKRRYVHSYQVDMKHCPINGCDSRGHLLGRFERHFTPSTCPIFHNLTPERCKENHEAYTRLKQERAAISNDSDKSNVHHNTRKQADAGPTPTQLRYRKKIQTDRSSHTSLAPEVKRINGEHKNKYGSTREPLLNGIASQYDLNLFRRAQALASEGLENELERLHKIGVSTSGAGNQERRLKVIEIGRYEMDTWYSSPYPEEYVRMPKLYICEFCLKYMKSSTILRRHMAKCVWRHPPGDEIYRKGTVSVFEVDGKKNKIYCQNVCLLAKLFLDHKTLYYDVEPFLFYVMTEADLSGCHMVGYFSKEKNSFLNYNVSCILTMPQYMRKGYGKMLIDFSYLLSRREGKIGSPERPLSDLGLLSYRSYWTDVILGYLSERETAAELSIRDISQETAVNPSDIVSTLQALQMLKYWKGKHIILKKQDMLDEWVNKRKQRPPEYARRAIDPTSLKWTPPRDKENP</sequence>
<dbReference type="FunFam" id="3.30.60.60:FF:000001">
    <property type="entry name" value="Histone acetyltransferase"/>
    <property type="match status" value="1"/>
</dbReference>
<keyword evidence="12" id="KW-0007">Acetylation</keyword>
<comment type="subcellular location">
    <subcellularLocation>
        <location evidence="3">Chromosome</location>
        <location evidence="3">Centromere</location>
    </subcellularLocation>
    <subcellularLocation>
        <location evidence="2">Cytoplasm</location>
        <location evidence="2">Cytosol</location>
    </subcellularLocation>
    <subcellularLocation>
        <location evidence="1 18">Nucleus</location>
    </subcellularLocation>
</comment>
<dbReference type="Pfam" id="PF17772">
    <property type="entry name" value="zf-MYST"/>
    <property type="match status" value="1"/>
</dbReference>
<dbReference type="InterPro" id="IPR040706">
    <property type="entry name" value="Zf-MYST"/>
</dbReference>
<evidence type="ECO:0000256" key="13">
    <source>
        <dbReference type="ARBA" id="ARBA00023015"/>
    </source>
</evidence>
<dbReference type="AlphaFoldDB" id="A0A6F9DG67"/>
<keyword evidence="15 18" id="KW-0539">Nucleus</keyword>
<dbReference type="GO" id="GO:0006260">
    <property type="term" value="P:DNA replication"/>
    <property type="evidence" value="ECO:0007669"/>
    <property type="project" value="UniProtKB-KW"/>
</dbReference>
<dbReference type="InterPro" id="IPR002515">
    <property type="entry name" value="Znf_C2H2C"/>
</dbReference>
<feature type="region of interest" description="Disordered" evidence="19">
    <location>
        <begin position="620"/>
        <end position="644"/>
    </location>
</feature>
<dbReference type="Gene3D" id="4.10.320.30">
    <property type="match status" value="1"/>
</dbReference>
<protein>
    <recommendedName>
        <fullName evidence="18">Histone acetyltransferase</fullName>
        <ecNumber evidence="18">2.3.1.48</ecNumber>
    </recommendedName>
</protein>
<dbReference type="Gene3D" id="3.30.60.60">
    <property type="entry name" value="N-acetyl transferase-like"/>
    <property type="match status" value="1"/>
</dbReference>
<comment type="catalytic activity">
    <reaction evidence="18">
        <text>L-lysyl-[protein] + acetyl-CoA = N(6)-acetyl-L-lysyl-[protein] + CoA + H(+)</text>
        <dbReference type="Rhea" id="RHEA:45948"/>
        <dbReference type="Rhea" id="RHEA-COMP:9752"/>
        <dbReference type="Rhea" id="RHEA-COMP:10731"/>
        <dbReference type="ChEBI" id="CHEBI:15378"/>
        <dbReference type="ChEBI" id="CHEBI:29969"/>
        <dbReference type="ChEBI" id="CHEBI:57287"/>
        <dbReference type="ChEBI" id="CHEBI:57288"/>
        <dbReference type="ChEBI" id="CHEBI:61930"/>
        <dbReference type="EC" id="2.3.1.48"/>
    </reaction>
</comment>
<dbReference type="InterPro" id="IPR036060">
    <property type="entry name" value="Znf_C2H2C_sf"/>
</dbReference>
<dbReference type="GO" id="GO:0008270">
    <property type="term" value="F:zinc ion binding"/>
    <property type="evidence" value="ECO:0007669"/>
    <property type="project" value="UniProtKB-KW"/>
</dbReference>
<dbReference type="GO" id="GO:0036409">
    <property type="term" value="C:histone H3-K14 acetyltransferase complex"/>
    <property type="evidence" value="ECO:0007669"/>
    <property type="project" value="TreeGrafter"/>
</dbReference>
<dbReference type="Gene3D" id="3.40.630.30">
    <property type="match status" value="1"/>
</dbReference>
<proteinExistence type="evidence at transcript level"/>
<feature type="compositionally biased region" description="Basic residues" evidence="19">
    <location>
        <begin position="1"/>
        <end position="10"/>
    </location>
</feature>
<evidence type="ECO:0000256" key="15">
    <source>
        <dbReference type="ARBA" id="ARBA00023242"/>
    </source>
</evidence>
<dbReference type="GO" id="GO:0010484">
    <property type="term" value="F:histone H3 acetyltransferase activity"/>
    <property type="evidence" value="ECO:0007669"/>
    <property type="project" value="TreeGrafter"/>
</dbReference>
<evidence type="ECO:0000256" key="6">
    <source>
        <dbReference type="ARBA" id="ARBA00022679"/>
    </source>
</evidence>
<evidence type="ECO:0000256" key="17">
    <source>
        <dbReference type="PIRSR" id="PIRSR602717-51"/>
    </source>
</evidence>
<feature type="compositionally biased region" description="Basic and acidic residues" evidence="19">
    <location>
        <begin position="249"/>
        <end position="260"/>
    </location>
</feature>
<dbReference type="FunFam" id="3.40.630.30:FF:000001">
    <property type="entry name" value="Histone acetyltransferase"/>
    <property type="match status" value="1"/>
</dbReference>
<name>A0A6F9DG67_9ASCI</name>
<dbReference type="GO" id="GO:0005829">
    <property type="term" value="C:cytosol"/>
    <property type="evidence" value="ECO:0007669"/>
    <property type="project" value="UniProtKB-SubCell"/>
</dbReference>
<evidence type="ECO:0000313" key="21">
    <source>
        <dbReference type="EMBL" id="CAB3257901.1"/>
    </source>
</evidence>
<evidence type="ECO:0000256" key="4">
    <source>
        <dbReference type="ARBA" id="ARBA00010107"/>
    </source>
</evidence>
<organism evidence="21">
    <name type="scientific">Phallusia mammillata</name>
    <dbReference type="NCBI Taxonomy" id="59560"/>
    <lineage>
        <taxon>Eukaryota</taxon>
        <taxon>Metazoa</taxon>
        <taxon>Chordata</taxon>
        <taxon>Tunicata</taxon>
        <taxon>Ascidiacea</taxon>
        <taxon>Phlebobranchia</taxon>
        <taxon>Ascidiidae</taxon>
        <taxon>Phallusia</taxon>
    </lineage>
</organism>
<dbReference type="InterPro" id="IPR016181">
    <property type="entry name" value="Acyl_CoA_acyltransferase"/>
</dbReference>
<keyword evidence="6" id="KW-0808">Transferase</keyword>
<gene>
    <name evidence="21" type="primary">Kat7</name>
</gene>
<dbReference type="GO" id="GO:0003712">
    <property type="term" value="F:transcription coregulator activity"/>
    <property type="evidence" value="ECO:0007669"/>
    <property type="project" value="TreeGrafter"/>
</dbReference>
<dbReference type="Pfam" id="PF01853">
    <property type="entry name" value="MOZ_SAS"/>
    <property type="match status" value="1"/>
</dbReference>
<evidence type="ECO:0000256" key="5">
    <source>
        <dbReference type="ARBA" id="ARBA00022490"/>
    </source>
</evidence>
<dbReference type="GO" id="GO:1902035">
    <property type="term" value="P:positive regulation of hematopoietic stem cell proliferation"/>
    <property type="evidence" value="ECO:0007669"/>
    <property type="project" value="UniProtKB-ARBA"/>
</dbReference>
<evidence type="ECO:0000256" key="3">
    <source>
        <dbReference type="ARBA" id="ARBA00004584"/>
    </source>
</evidence>
<dbReference type="GO" id="GO:0006357">
    <property type="term" value="P:regulation of transcription by RNA polymerase II"/>
    <property type="evidence" value="ECO:0007669"/>
    <property type="project" value="TreeGrafter"/>
</dbReference>
<evidence type="ECO:0000259" key="20">
    <source>
        <dbReference type="PROSITE" id="PS51726"/>
    </source>
</evidence>
<dbReference type="InterPro" id="IPR036388">
    <property type="entry name" value="WH-like_DNA-bd_sf"/>
</dbReference>
<evidence type="ECO:0000256" key="10">
    <source>
        <dbReference type="ARBA" id="ARBA00022833"/>
    </source>
</evidence>
<dbReference type="SUPFAM" id="SSF103637">
    <property type="entry name" value="CCHHC domain"/>
    <property type="match status" value="1"/>
</dbReference>
<accession>A0A6F9DG67</accession>
<keyword evidence="8" id="KW-0479">Metal-binding</keyword>
<dbReference type="SUPFAM" id="SSF55729">
    <property type="entry name" value="Acyl-CoA N-acyltransferases (Nat)"/>
    <property type="match status" value="1"/>
</dbReference>
<dbReference type="FunFam" id="1.10.10.10:FF:000092">
    <property type="entry name" value="Histone acetyltransferase"/>
    <property type="match status" value="1"/>
</dbReference>
<feature type="domain" description="MYST-type HAT" evidence="20">
    <location>
        <begin position="359"/>
        <end position="637"/>
    </location>
</feature>
<evidence type="ECO:0000256" key="12">
    <source>
        <dbReference type="ARBA" id="ARBA00022990"/>
    </source>
</evidence>
<dbReference type="InterPro" id="IPR050603">
    <property type="entry name" value="MYST_HAT"/>
</dbReference>
<dbReference type="GO" id="GO:0000775">
    <property type="term" value="C:chromosome, centromeric region"/>
    <property type="evidence" value="ECO:0007669"/>
    <property type="project" value="UniProtKB-SubCell"/>
</dbReference>
<evidence type="ECO:0000256" key="16">
    <source>
        <dbReference type="ARBA" id="ARBA00023328"/>
    </source>
</evidence>
<keyword evidence="16" id="KW-0137">Centromere</keyword>
<dbReference type="PANTHER" id="PTHR10615">
    <property type="entry name" value="HISTONE ACETYLTRANSFERASE"/>
    <property type="match status" value="1"/>
</dbReference>
<dbReference type="GO" id="GO:0003682">
    <property type="term" value="F:chromatin binding"/>
    <property type="evidence" value="ECO:0007669"/>
    <property type="project" value="TreeGrafter"/>
</dbReference>
<feature type="region of interest" description="Disordered" evidence="19">
    <location>
        <begin position="249"/>
        <end position="294"/>
    </location>
</feature>
<dbReference type="Gene3D" id="1.10.10.10">
    <property type="entry name" value="Winged helix-like DNA-binding domain superfamily/Winged helix DNA-binding domain"/>
    <property type="match status" value="1"/>
</dbReference>
<dbReference type="InterPro" id="IPR002717">
    <property type="entry name" value="HAT_MYST-type"/>
</dbReference>
<keyword evidence="13" id="KW-0805">Transcription regulation</keyword>
<evidence type="ECO:0000256" key="14">
    <source>
        <dbReference type="ARBA" id="ARBA00023163"/>
    </source>
</evidence>
<evidence type="ECO:0000256" key="19">
    <source>
        <dbReference type="SAM" id="MobiDB-lite"/>
    </source>
</evidence>
<evidence type="ECO:0000256" key="11">
    <source>
        <dbReference type="ARBA" id="ARBA00022853"/>
    </source>
</evidence>
<evidence type="ECO:0000256" key="2">
    <source>
        <dbReference type="ARBA" id="ARBA00004514"/>
    </source>
</evidence>
<feature type="compositionally biased region" description="Polar residues" evidence="19">
    <location>
        <begin position="121"/>
        <end position="145"/>
    </location>
</feature>
<evidence type="ECO:0000256" key="1">
    <source>
        <dbReference type="ARBA" id="ARBA00004123"/>
    </source>
</evidence>
<feature type="active site" description="Proton donor/acceptor" evidence="17">
    <location>
        <position position="535"/>
    </location>
</feature>
<dbReference type="PANTHER" id="PTHR10615:SF161">
    <property type="entry name" value="HISTONE ACETYLTRANSFERASE KAT7"/>
    <property type="match status" value="1"/>
</dbReference>
<dbReference type="EMBL" id="LR786116">
    <property type="protein sequence ID" value="CAB3257901.1"/>
    <property type="molecule type" value="mRNA"/>
</dbReference>
<dbReference type="PROSITE" id="PS51802">
    <property type="entry name" value="ZF_CCHHC"/>
    <property type="match status" value="1"/>
</dbReference>
<keyword evidence="9" id="KW-0863">Zinc-finger</keyword>
<feature type="compositionally biased region" description="Polar residues" evidence="19">
    <location>
        <begin position="17"/>
        <end position="26"/>
    </location>
</feature>
<reference evidence="21" key="1">
    <citation type="submission" date="2020-04" db="EMBL/GenBank/DDBJ databases">
        <authorList>
            <person name="Neveu A P."/>
        </authorList>
    </citation>
    <scope>NUCLEOTIDE SEQUENCE</scope>
    <source>
        <tissue evidence="21">Whole embryo</tissue>
    </source>
</reference>
<keyword evidence="5" id="KW-0963">Cytoplasm</keyword>
<dbReference type="Pfam" id="PF01530">
    <property type="entry name" value="zf-C2HC"/>
    <property type="match status" value="1"/>
</dbReference>
<keyword evidence="10" id="KW-0862">Zinc</keyword>